<reference evidence="7" key="2">
    <citation type="journal article" date="2021" name="PeerJ">
        <title>Extensive microbial diversity within the chicken gut microbiome revealed by metagenomics and culture.</title>
        <authorList>
            <person name="Gilroy R."/>
            <person name="Ravi A."/>
            <person name="Getino M."/>
            <person name="Pursley I."/>
            <person name="Horton D.L."/>
            <person name="Alikhan N.F."/>
            <person name="Baker D."/>
            <person name="Gharbi K."/>
            <person name="Hall N."/>
            <person name="Watson M."/>
            <person name="Adriaenssens E.M."/>
            <person name="Foster-Nyarko E."/>
            <person name="Jarju S."/>
            <person name="Secka A."/>
            <person name="Antonio M."/>
            <person name="Oren A."/>
            <person name="Chaudhuri R.R."/>
            <person name="La Ragione R."/>
            <person name="Hildebrand F."/>
            <person name="Pallen M.J."/>
        </authorList>
    </citation>
    <scope>NUCLEOTIDE SEQUENCE</scope>
    <source>
        <strain evidence="7">ChiBcec7-5410</strain>
    </source>
</reference>
<comment type="caution">
    <text evidence="7">The sequence shown here is derived from an EMBL/GenBank/DDBJ whole genome shotgun (WGS) entry which is preliminary data.</text>
</comment>
<comment type="similarity">
    <text evidence="5">Belongs to the YqgF HJR family.</text>
</comment>
<organism evidence="7 8">
    <name type="scientific">Candidatus Faecivivens stercoripullorum</name>
    <dbReference type="NCBI Taxonomy" id="2840805"/>
    <lineage>
        <taxon>Bacteria</taxon>
        <taxon>Bacillati</taxon>
        <taxon>Bacillota</taxon>
        <taxon>Clostridia</taxon>
        <taxon>Eubacteriales</taxon>
        <taxon>Oscillospiraceae</taxon>
        <taxon>Oscillospiraceae incertae sedis</taxon>
        <taxon>Candidatus Faecivivens</taxon>
    </lineage>
</organism>
<keyword evidence="2 5" id="KW-0690">Ribosome biogenesis</keyword>
<keyword evidence="4 5" id="KW-0378">Hydrolase</keyword>
<dbReference type="Proteomes" id="UP000824160">
    <property type="component" value="Unassembled WGS sequence"/>
</dbReference>
<keyword evidence="1 5" id="KW-0963">Cytoplasm</keyword>
<dbReference type="Gene3D" id="3.30.420.140">
    <property type="entry name" value="YqgF/RNase H-like domain"/>
    <property type="match status" value="1"/>
</dbReference>
<dbReference type="EC" id="3.1.-.-" evidence="5"/>
<feature type="domain" description="YqgF/RNase H-like" evidence="6">
    <location>
        <begin position="1"/>
        <end position="101"/>
    </location>
</feature>
<dbReference type="InterPro" id="IPR006641">
    <property type="entry name" value="YqgF/RNaseH-like_dom"/>
</dbReference>
<gene>
    <name evidence="7" type="primary">ruvX</name>
    <name evidence="7" type="ORF">IAC43_02690</name>
</gene>
<dbReference type="EMBL" id="DVLW01000074">
    <property type="protein sequence ID" value="HIT94071.1"/>
    <property type="molecule type" value="Genomic_DNA"/>
</dbReference>
<evidence type="ECO:0000256" key="2">
    <source>
        <dbReference type="ARBA" id="ARBA00022517"/>
    </source>
</evidence>
<sequence length="153" mass="17183">MKIMAVDYGDARTGLAACDRTEFLASPIGVIEERNFYFTIQKVANAVKEYGIQMVIVGYPVNMNGTIGPRAEKCAEFAELLKTKVDVPVELWDERATTVEAHNYLNETNTRGKKRKEVIDEVAATIILESYLTYRQNMKAKAAAEAKNEENNQ</sequence>
<dbReference type="GO" id="GO:0004518">
    <property type="term" value="F:nuclease activity"/>
    <property type="evidence" value="ECO:0007669"/>
    <property type="project" value="UniProtKB-KW"/>
</dbReference>
<dbReference type="SUPFAM" id="SSF53098">
    <property type="entry name" value="Ribonuclease H-like"/>
    <property type="match status" value="1"/>
</dbReference>
<accession>A0A9D1H5T6</accession>
<dbReference type="NCBIfam" id="TIGR00250">
    <property type="entry name" value="RNAse_H_YqgF"/>
    <property type="match status" value="1"/>
</dbReference>
<evidence type="ECO:0000313" key="8">
    <source>
        <dbReference type="Proteomes" id="UP000824160"/>
    </source>
</evidence>
<dbReference type="SMART" id="SM00732">
    <property type="entry name" value="YqgFc"/>
    <property type="match status" value="1"/>
</dbReference>
<evidence type="ECO:0000256" key="5">
    <source>
        <dbReference type="HAMAP-Rule" id="MF_00651"/>
    </source>
</evidence>
<dbReference type="GO" id="GO:0000967">
    <property type="term" value="P:rRNA 5'-end processing"/>
    <property type="evidence" value="ECO:0007669"/>
    <property type="project" value="UniProtKB-UniRule"/>
</dbReference>
<proteinExistence type="inferred from homology"/>
<dbReference type="InterPro" id="IPR012337">
    <property type="entry name" value="RNaseH-like_sf"/>
</dbReference>
<dbReference type="InterPro" id="IPR037027">
    <property type="entry name" value="YqgF/RNaseH-like_dom_sf"/>
</dbReference>
<name>A0A9D1H5T6_9FIRM</name>
<reference evidence="7" key="1">
    <citation type="submission" date="2020-10" db="EMBL/GenBank/DDBJ databases">
        <authorList>
            <person name="Gilroy R."/>
        </authorList>
    </citation>
    <scope>NUCLEOTIDE SEQUENCE</scope>
    <source>
        <strain evidence="7">ChiBcec7-5410</strain>
    </source>
</reference>
<dbReference type="InterPro" id="IPR005227">
    <property type="entry name" value="YqgF"/>
</dbReference>
<evidence type="ECO:0000256" key="3">
    <source>
        <dbReference type="ARBA" id="ARBA00022722"/>
    </source>
</evidence>
<comment type="function">
    <text evidence="5">Could be a nuclease involved in processing of the 5'-end of pre-16S rRNA.</text>
</comment>
<evidence type="ECO:0000256" key="1">
    <source>
        <dbReference type="ARBA" id="ARBA00022490"/>
    </source>
</evidence>
<dbReference type="PANTHER" id="PTHR33317">
    <property type="entry name" value="POLYNUCLEOTIDYL TRANSFERASE, RIBONUCLEASE H-LIKE SUPERFAMILY PROTEIN"/>
    <property type="match status" value="1"/>
</dbReference>
<dbReference type="PANTHER" id="PTHR33317:SF4">
    <property type="entry name" value="POLYNUCLEOTIDYL TRANSFERASE, RIBONUCLEASE H-LIKE SUPERFAMILY PROTEIN"/>
    <property type="match status" value="1"/>
</dbReference>
<dbReference type="GO" id="GO:0005829">
    <property type="term" value="C:cytosol"/>
    <property type="evidence" value="ECO:0007669"/>
    <property type="project" value="TreeGrafter"/>
</dbReference>
<protein>
    <recommendedName>
        <fullName evidence="5">Putative pre-16S rRNA nuclease</fullName>
        <ecNumber evidence="5">3.1.-.-</ecNumber>
    </recommendedName>
</protein>
<evidence type="ECO:0000313" key="7">
    <source>
        <dbReference type="EMBL" id="HIT94071.1"/>
    </source>
</evidence>
<dbReference type="HAMAP" id="MF_00651">
    <property type="entry name" value="Nuclease_YqgF"/>
    <property type="match status" value="1"/>
</dbReference>
<comment type="subcellular location">
    <subcellularLocation>
        <location evidence="5">Cytoplasm</location>
    </subcellularLocation>
</comment>
<evidence type="ECO:0000259" key="6">
    <source>
        <dbReference type="SMART" id="SM00732"/>
    </source>
</evidence>
<dbReference type="AlphaFoldDB" id="A0A9D1H5T6"/>
<dbReference type="Pfam" id="PF03652">
    <property type="entry name" value="RuvX"/>
    <property type="match status" value="1"/>
</dbReference>
<keyword evidence="3 5" id="KW-0540">Nuclease</keyword>
<dbReference type="GO" id="GO:0016788">
    <property type="term" value="F:hydrolase activity, acting on ester bonds"/>
    <property type="evidence" value="ECO:0007669"/>
    <property type="project" value="UniProtKB-UniRule"/>
</dbReference>
<evidence type="ECO:0000256" key="4">
    <source>
        <dbReference type="ARBA" id="ARBA00022801"/>
    </source>
</evidence>
<dbReference type="CDD" id="cd16964">
    <property type="entry name" value="YqgF"/>
    <property type="match status" value="1"/>
</dbReference>